<dbReference type="GO" id="GO:0006355">
    <property type="term" value="P:regulation of DNA-templated transcription"/>
    <property type="evidence" value="ECO:0007669"/>
    <property type="project" value="InterPro"/>
</dbReference>
<dbReference type="InterPro" id="IPR016032">
    <property type="entry name" value="Sig_transdc_resp-reg_C-effctor"/>
</dbReference>
<protein>
    <recommendedName>
        <fullName evidence="1">HTH luxR-type domain-containing protein</fullName>
    </recommendedName>
</protein>
<feature type="domain" description="HTH luxR-type" evidence="1">
    <location>
        <begin position="271"/>
        <end position="328"/>
    </location>
</feature>
<dbReference type="GO" id="GO:0003677">
    <property type="term" value="F:DNA binding"/>
    <property type="evidence" value="ECO:0007669"/>
    <property type="project" value="InterPro"/>
</dbReference>
<dbReference type="Proteomes" id="UP000295444">
    <property type="component" value="Unassembled WGS sequence"/>
</dbReference>
<reference evidence="2 3" key="1">
    <citation type="submission" date="2019-03" db="EMBL/GenBank/DDBJ databases">
        <title>Genomic Encyclopedia of Type Strains, Phase IV (KMG-IV): sequencing the most valuable type-strain genomes for metagenomic binning, comparative biology and taxonomic classification.</title>
        <authorList>
            <person name="Goeker M."/>
        </authorList>
    </citation>
    <scope>NUCLEOTIDE SEQUENCE [LARGE SCALE GENOMIC DNA]</scope>
    <source>
        <strain evidence="2 3">DSM 45361</strain>
    </source>
</reference>
<dbReference type="PANTHER" id="PTHR34293:SF1">
    <property type="entry name" value="HTH-TYPE TRANSCRIPTIONAL REGULATOR TRMBL2"/>
    <property type="match status" value="1"/>
</dbReference>
<dbReference type="InterPro" id="IPR036388">
    <property type="entry name" value="WH-like_DNA-bd_sf"/>
</dbReference>
<evidence type="ECO:0000313" key="3">
    <source>
        <dbReference type="Proteomes" id="UP000295444"/>
    </source>
</evidence>
<evidence type="ECO:0000259" key="1">
    <source>
        <dbReference type="SMART" id="SM00421"/>
    </source>
</evidence>
<keyword evidence="3" id="KW-1185">Reference proteome</keyword>
<organism evidence="2 3">
    <name type="scientific">Labedaea rhizosphaerae</name>
    <dbReference type="NCBI Taxonomy" id="598644"/>
    <lineage>
        <taxon>Bacteria</taxon>
        <taxon>Bacillati</taxon>
        <taxon>Actinomycetota</taxon>
        <taxon>Actinomycetes</taxon>
        <taxon>Pseudonocardiales</taxon>
        <taxon>Pseudonocardiaceae</taxon>
        <taxon>Labedaea</taxon>
    </lineage>
</organism>
<dbReference type="InterPro" id="IPR000792">
    <property type="entry name" value="Tscrpt_reg_LuxR_C"/>
</dbReference>
<comment type="caution">
    <text evidence="2">The sequence shown here is derived from an EMBL/GenBank/DDBJ whole genome shotgun (WGS) entry which is preliminary data.</text>
</comment>
<dbReference type="PANTHER" id="PTHR34293">
    <property type="entry name" value="HTH-TYPE TRANSCRIPTIONAL REGULATOR TRMBL2"/>
    <property type="match status" value="1"/>
</dbReference>
<dbReference type="AlphaFoldDB" id="A0A4R6SH07"/>
<sequence>MPVKVVCRRFAASVGIPPYDAYMLDVLGIGPAEEALYDALVRRPSATAVELRTLVPEPDEALKSLVELGLVSGPDDSGQYTAIPPDLALRALATQFEHRLDQARARIGALADVYAAAPRPSRDLPVEVVPGPEAVARFRLLTLSATTEIRAFETPPYGELAPEDLLPWAPEMDGLSRGVRMRVVYGRAAIEEQTQELLREPILAGEEARALDEVPLRLLLVDDELAMLPARTGRQLDDGMLVVRQGSLLDALSSLFEATWAQALPLTMSAEPEQTSTDETLVALLAAGLGDQAVARHLGVGLRTVQRRIQELMHSLHAATRFQAGVALGRTLAAKAAE</sequence>
<dbReference type="SUPFAM" id="SSF46894">
    <property type="entry name" value="C-terminal effector domain of the bipartite response regulators"/>
    <property type="match status" value="1"/>
</dbReference>
<evidence type="ECO:0000313" key="2">
    <source>
        <dbReference type="EMBL" id="TDQ00208.1"/>
    </source>
</evidence>
<accession>A0A4R6SH07</accession>
<dbReference type="SMART" id="SM00421">
    <property type="entry name" value="HTH_LUXR"/>
    <property type="match status" value="1"/>
</dbReference>
<dbReference type="EMBL" id="SNXZ01000002">
    <property type="protein sequence ID" value="TDQ00208.1"/>
    <property type="molecule type" value="Genomic_DNA"/>
</dbReference>
<gene>
    <name evidence="2" type="ORF">EV186_10269</name>
</gene>
<proteinExistence type="predicted"/>
<dbReference type="Gene3D" id="1.10.10.10">
    <property type="entry name" value="Winged helix-like DNA-binding domain superfamily/Winged helix DNA-binding domain"/>
    <property type="match status" value="1"/>
</dbReference>
<name>A0A4R6SH07_LABRH</name>
<dbReference type="InterPro" id="IPR051797">
    <property type="entry name" value="TrmB-like"/>
</dbReference>